<keyword evidence="2" id="KW-1185">Reference proteome</keyword>
<evidence type="ECO:0000313" key="2">
    <source>
        <dbReference type="Proteomes" id="UP000798662"/>
    </source>
</evidence>
<sequence length="59" mass="6359">MLLLSAGERIALLARRGVDASHRHVRVRAHSAGAFSVVLPPVEAVALQRQPPRDIGQPD</sequence>
<reference evidence="1" key="1">
    <citation type="submission" date="2019-11" db="EMBL/GenBank/DDBJ databases">
        <title>Nori genome reveals adaptations in red seaweeds to the harsh intertidal environment.</title>
        <authorList>
            <person name="Wang D."/>
            <person name="Mao Y."/>
        </authorList>
    </citation>
    <scope>NUCLEOTIDE SEQUENCE</scope>
    <source>
        <tissue evidence="1">Gametophyte</tissue>
    </source>
</reference>
<accession>A0ACC3BP74</accession>
<protein>
    <submittedName>
        <fullName evidence="1">Uncharacterized protein</fullName>
    </submittedName>
</protein>
<gene>
    <name evidence="1" type="ORF">I4F81_002130</name>
</gene>
<dbReference type="Proteomes" id="UP000798662">
    <property type="component" value="Chromosome 1"/>
</dbReference>
<proteinExistence type="predicted"/>
<organism evidence="1 2">
    <name type="scientific">Pyropia yezoensis</name>
    <name type="common">Susabi-nori</name>
    <name type="synonym">Porphyra yezoensis</name>
    <dbReference type="NCBI Taxonomy" id="2788"/>
    <lineage>
        <taxon>Eukaryota</taxon>
        <taxon>Rhodophyta</taxon>
        <taxon>Bangiophyceae</taxon>
        <taxon>Bangiales</taxon>
        <taxon>Bangiaceae</taxon>
        <taxon>Pyropia</taxon>
    </lineage>
</organism>
<comment type="caution">
    <text evidence="1">The sequence shown here is derived from an EMBL/GenBank/DDBJ whole genome shotgun (WGS) entry which is preliminary data.</text>
</comment>
<dbReference type="EMBL" id="CM020618">
    <property type="protein sequence ID" value="KAK1859535.1"/>
    <property type="molecule type" value="Genomic_DNA"/>
</dbReference>
<name>A0ACC3BP74_PYRYE</name>
<evidence type="ECO:0000313" key="1">
    <source>
        <dbReference type="EMBL" id="KAK1859535.1"/>
    </source>
</evidence>